<evidence type="ECO:0000259" key="1">
    <source>
        <dbReference type="Pfam" id="PF12697"/>
    </source>
</evidence>
<dbReference type="InterPro" id="IPR000073">
    <property type="entry name" value="AB_hydrolase_1"/>
</dbReference>
<dbReference type="PANTHER" id="PTHR43194">
    <property type="entry name" value="HYDROLASE ALPHA/BETA FOLD FAMILY"/>
    <property type="match status" value="1"/>
</dbReference>
<dbReference type="PATRIC" id="fig|1423140.3.peg.4008"/>
<dbReference type="Pfam" id="PF12697">
    <property type="entry name" value="Abhydrolase_6"/>
    <property type="match status" value="1"/>
</dbReference>
<keyword evidence="2" id="KW-0378">Hydrolase</keyword>
<dbReference type="AlphaFoldDB" id="W9DFR1"/>
<dbReference type="Proteomes" id="UP000035035">
    <property type="component" value="Unassembled WGS sequence"/>
</dbReference>
<dbReference type="Gene3D" id="3.40.50.1820">
    <property type="entry name" value="alpha/beta hydrolase"/>
    <property type="match status" value="1"/>
</dbReference>
<dbReference type="SUPFAM" id="SSF53474">
    <property type="entry name" value="alpha/beta-Hydrolases"/>
    <property type="match status" value="1"/>
</dbReference>
<accession>W9DFR1</accession>
<dbReference type="InterPro" id="IPR029058">
    <property type="entry name" value="AB_hydrolase_fold"/>
</dbReference>
<dbReference type="InterPro" id="IPR050228">
    <property type="entry name" value="Carboxylesterase_BioH"/>
</dbReference>
<sequence length="211" mass="22408">MSSQSLNQPAWAVHLEQLGRDLIGFIEQVTGPAIVVGFSLGGTIALWAAAERPDLVTRPIVLGTSSVVGRSATEFYAHRIGQASDTSTSEFREAIRDDTAAAIVAAHDRLDEITEIRLDAIGAGAGYINAARAMAALRENPLTPRLAEVRQHVEVIGADGDTFCPEKAARMIIDALGDVTYREVPNAGHLMNVDNPAAVATVLRAAIRGDE</sequence>
<dbReference type="PANTHER" id="PTHR43194:SF2">
    <property type="entry name" value="PEROXISOMAL MEMBRANE PROTEIN LPX1"/>
    <property type="match status" value="1"/>
</dbReference>
<feature type="domain" description="AB hydrolase-1" evidence="1">
    <location>
        <begin position="20"/>
        <end position="201"/>
    </location>
</feature>
<dbReference type="HOGENOM" id="CLU_020336_50_2_11"/>
<dbReference type="GO" id="GO:0016787">
    <property type="term" value="F:hydrolase activity"/>
    <property type="evidence" value="ECO:0007669"/>
    <property type="project" value="UniProtKB-KW"/>
</dbReference>
<evidence type="ECO:0000313" key="2">
    <source>
        <dbReference type="EMBL" id="ETA05256.1"/>
    </source>
</evidence>
<dbReference type="EMBL" id="AYXO01000056">
    <property type="protein sequence ID" value="ETA05256.1"/>
    <property type="molecule type" value="Genomic_DNA"/>
</dbReference>
<evidence type="ECO:0000313" key="3">
    <source>
        <dbReference type="Proteomes" id="UP000035035"/>
    </source>
</evidence>
<comment type="caution">
    <text evidence="2">The sequence shown here is derived from an EMBL/GenBank/DDBJ whole genome shotgun (WGS) entry which is preliminary data.</text>
</comment>
<organism evidence="2 3">
    <name type="scientific">Gordonia alkanivorans CGMCC 6845</name>
    <dbReference type="NCBI Taxonomy" id="1423140"/>
    <lineage>
        <taxon>Bacteria</taxon>
        <taxon>Bacillati</taxon>
        <taxon>Actinomycetota</taxon>
        <taxon>Actinomycetes</taxon>
        <taxon>Mycobacteriales</taxon>
        <taxon>Gordoniaceae</taxon>
        <taxon>Gordonia</taxon>
    </lineage>
</organism>
<keyword evidence="3" id="KW-1185">Reference proteome</keyword>
<proteinExistence type="predicted"/>
<protein>
    <submittedName>
        <fullName evidence="2">Alpha/beta hydrolase</fullName>
    </submittedName>
</protein>
<name>W9DFR1_9ACTN</name>
<gene>
    <name evidence="2" type="ORF">V525_20150</name>
</gene>
<reference evidence="2 3" key="1">
    <citation type="journal article" date="2014" name="Genome Announc.">
        <title>Draft Genome Sequence of Gordonia alkanivorans Strain CGMCC6845, a Halotolerant Hydrocarbon-Degrading Bacterium.</title>
        <authorList>
            <person name="Wang X."/>
            <person name="Jin D."/>
            <person name="Zhou L."/>
            <person name="Wu L."/>
            <person name="An W."/>
            <person name="Zhao L."/>
        </authorList>
    </citation>
    <scope>NUCLEOTIDE SEQUENCE [LARGE SCALE GENOMIC DNA]</scope>
    <source>
        <strain evidence="2 3">CGMCC 6845</strain>
    </source>
</reference>